<dbReference type="InterPro" id="IPR043154">
    <property type="entry name" value="Sec-1-like_dom1"/>
</dbReference>
<dbReference type="InterPro" id="IPR027482">
    <property type="entry name" value="Sec1-like_dom2"/>
</dbReference>
<comment type="similarity">
    <text evidence="1">Belongs to the STXBP/unc-18/SEC1 family.</text>
</comment>
<organism evidence="2 3">
    <name type="scientific">Pichia kluyveri</name>
    <name type="common">Yeast</name>
    <dbReference type="NCBI Taxonomy" id="36015"/>
    <lineage>
        <taxon>Eukaryota</taxon>
        <taxon>Fungi</taxon>
        <taxon>Dikarya</taxon>
        <taxon>Ascomycota</taxon>
        <taxon>Saccharomycotina</taxon>
        <taxon>Pichiomycetes</taxon>
        <taxon>Pichiales</taxon>
        <taxon>Pichiaceae</taxon>
        <taxon>Pichia</taxon>
    </lineage>
</organism>
<evidence type="ECO:0000313" key="3">
    <source>
        <dbReference type="Proteomes" id="UP001378960"/>
    </source>
</evidence>
<dbReference type="Gene3D" id="3.40.50.1910">
    <property type="match status" value="1"/>
</dbReference>
<gene>
    <name evidence="2" type="ORF">DAPK24_016210</name>
</gene>
<dbReference type="InterPro" id="IPR036045">
    <property type="entry name" value="Sec1-like_sf"/>
</dbReference>
<keyword evidence="3" id="KW-1185">Reference proteome</keyword>
<sequence length="603" mass="68941">MDTINTFGEMDLYKVADRYVEEMLGKDNDTSKKSSIRVLLLDRHTSSIISLVSTQSDLLQKEVYLVDRLENSERDKLRNLECICFLKPDDVTITNLSQEIGNPKYSNYQIYFNNVASKSRLERLAESDDLEIVNKVVEVFQDYYVLNKSLFTITSIGSPYMINNTSLWDPNTLESSIEGLISLLLSLNMKPIIRYESNSRVASKLANAINYEITSGKDVIFNQLKSNKDVPPLLLILDRKNDPITPLLFPWTYQSMINEVMGINNVRNSVDLSHLSNISEELRTVLMNQTQDLFYEKTMFMNFGDLSSYLKQYVDEYKSKTKTNSNISSIKDMKYFLENYPEYKKMSLNLSKHMLISSEIDKQINDLRVWETSEFEQNLCSNSDTAHHDEDLKELETLLFDIGDGKNKKIINDEIKMKLLGLYALKYESFHANQTNTLLKRLNNIKFDNFVKAIIKYGGLKSRMKNSENNEGNVFNKIGSSNVNSGGAANHVVQLFNNFSGSSNEDANAYMQFEPRIKILLDKIKQGKLSDVNFPTIGENSNNPKNVVREVVVFMIGGVSYEETRIVNEFNSKNDGFRVVIGGTQTINSKQFMEEISEVCSGN</sequence>
<dbReference type="AlphaFoldDB" id="A0AAV5R0N2"/>
<dbReference type="SUPFAM" id="SSF56815">
    <property type="entry name" value="Sec1/munc18-like (SM) proteins"/>
    <property type="match status" value="1"/>
</dbReference>
<dbReference type="PIRSF" id="PIRSF005715">
    <property type="entry name" value="VPS45_Sec1"/>
    <property type="match status" value="1"/>
</dbReference>
<dbReference type="PANTHER" id="PTHR11679">
    <property type="entry name" value="VESICLE PROTEIN SORTING-ASSOCIATED"/>
    <property type="match status" value="1"/>
</dbReference>
<dbReference type="Pfam" id="PF00995">
    <property type="entry name" value="Sec1"/>
    <property type="match status" value="1"/>
</dbReference>
<evidence type="ECO:0000256" key="1">
    <source>
        <dbReference type="ARBA" id="ARBA00009884"/>
    </source>
</evidence>
<dbReference type="InterPro" id="IPR001619">
    <property type="entry name" value="Sec1-like"/>
</dbReference>
<comment type="caution">
    <text evidence="2">The sequence shown here is derived from an EMBL/GenBank/DDBJ whole genome shotgun (WGS) entry which is preliminary data.</text>
</comment>
<dbReference type="Gene3D" id="1.25.40.60">
    <property type="match status" value="1"/>
</dbReference>
<dbReference type="Gene3D" id="3.90.830.10">
    <property type="entry name" value="Syntaxin Binding Protein 1, Chain A, domain 2"/>
    <property type="match status" value="1"/>
</dbReference>
<reference evidence="2 3" key="1">
    <citation type="journal article" date="2023" name="Elife">
        <title>Identification of key yeast species and microbe-microbe interactions impacting larval growth of Drosophila in the wild.</title>
        <authorList>
            <person name="Mure A."/>
            <person name="Sugiura Y."/>
            <person name="Maeda R."/>
            <person name="Honda K."/>
            <person name="Sakurai N."/>
            <person name="Takahashi Y."/>
            <person name="Watada M."/>
            <person name="Katoh T."/>
            <person name="Gotoh A."/>
            <person name="Gotoh Y."/>
            <person name="Taniguchi I."/>
            <person name="Nakamura K."/>
            <person name="Hayashi T."/>
            <person name="Katayama T."/>
            <person name="Uemura T."/>
            <person name="Hattori Y."/>
        </authorList>
    </citation>
    <scope>NUCLEOTIDE SEQUENCE [LARGE SCALE GENOMIC DNA]</scope>
    <source>
        <strain evidence="2 3">PK-24</strain>
    </source>
</reference>
<dbReference type="EMBL" id="BTGB01000001">
    <property type="protein sequence ID" value="GMM45046.1"/>
    <property type="molecule type" value="Genomic_DNA"/>
</dbReference>
<dbReference type="Gene3D" id="3.40.50.2060">
    <property type="match status" value="1"/>
</dbReference>
<name>A0AAV5R0N2_PICKL</name>
<dbReference type="InterPro" id="IPR043127">
    <property type="entry name" value="Sec-1-like_dom3a"/>
</dbReference>
<dbReference type="Proteomes" id="UP001378960">
    <property type="component" value="Unassembled WGS sequence"/>
</dbReference>
<proteinExistence type="inferred from homology"/>
<evidence type="ECO:0000313" key="2">
    <source>
        <dbReference type="EMBL" id="GMM45046.1"/>
    </source>
</evidence>
<protein>
    <submittedName>
        <fullName evidence="2">Vps45 protein</fullName>
    </submittedName>
</protein>
<accession>A0AAV5R0N2</accession>
<dbReference type="GO" id="GO:0016192">
    <property type="term" value="P:vesicle-mediated transport"/>
    <property type="evidence" value="ECO:0007669"/>
    <property type="project" value="InterPro"/>
</dbReference>